<name>A0A8S9A130_SORMA</name>
<proteinExistence type="predicted"/>
<evidence type="ECO:0000313" key="4">
    <source>
        <dbReference type="Proteomes" id="UP000433876"/>
    </source>
</evidence>
<dbReference type="PANTHER" id="PTHR10039">
    <property type="entry name" value="AMELOGENIN"/>
    <property type="match status" value="1"/>
</dbReference>
<dbReference type="Proteomes" id="UP000433876">
    <property type="component" value="Unassembled WGS sequence"/>
</dbReference>
<keyword evidence="1" id="KW-0677">Repeat</keyword>
<sequence>MGWNTSTALVKTSAPAQLPPQLRLAQAVSEFAQALDKERKRDFMRLQAQCAGSAPTASDVMKVTEELNREGARRHASWTPAGTRLGGFLDRIQKYAEAGDVLIGGSQSLIASGVWTALRVSLQAAIGHYAYFDQVSSLLMKLTQSWSITTEFAKHFPNSIELQGLFAEYLTRVVRLCHQIIEVTKRPSYLLLASSIFSTFDNEFGAIQQELNTYGNLIEKHFAILTSTQVVAGQQAARKETKGILQHISKSRKRQYTLEQRQRFLHHLSPRQGQQDAIWRRERKRGTASWILTTPEYKSWKSGLQSVLRVTGHLGCGKTVALATIMADAPMENKTYAGFICKRDDPNTLEGLTILGSIAHQLVQSSLVRQRWETLIQQSPDTFLVSWTISSFMHLLEKLLPKNETFHIIFDGLDECAQEEVELVLQVLQELRATHQISVCISARLNASGLSAQMTQKYLGTAVTLSLNNADRDGEIGEYIISEVQRRNASRLPKLDEELVEQITAALTVGAQGMYLWVSLHLEAIFPSYNDGVVTDESVRGILHHLPKDLPQAFNQALLRISDRQYGDRIFQLVAAAAVVDTHLTGEELNVALTVQPGDPTWNGTKLPRSPKQVVTRCGGGLLEIDEEDNCVRFIHHSVQSHLYGQKTAMDGRDLPRGWLADANSFMGSVCVTYLNFGEFDRRMASRQVIDPNLVSEKLKKEAACSNPIVASVVRHIKGDKQRKVTPEQLNIFPILLRAQARDIEEMRCFSPYASRHWAEHTARLSEENGSRIDTLWKALAYDRPPHVSVPWNRSLGEEGGMLEYAFGHLHEHLYRCIINEHLEDVGIITFSRRFVVDGISTTKCFAGKEQLEWLMMMIEKCLASPSLIAAAYCLALLYIYLRAQQSERQGLYAQSSSLQHTIRNHWPTPDELFGSQQGHMATQHLHVEKISVETAASRLWSLIGRAYLASPTVAVDAVGEIAVPAVLEVLASMRPSTENPHSMEEPFFACLGVVARTKYSDTFSKLWGYVCEQGIPGHIQDRQHLGHRLLEYACLHTDLNLVRMVTIHQTIELPLFEKTLRRVKCEAELVFRSHIRQFMTPTGHVIKRPSINSHIERDFAAVQGYLKRKEQDLALALIRASFASYRRHNLDKYVVQVLRLVIVSRCDTVLQRMPRLLRAMESWPTVLIDTMVTFALEPTRSLADEDAASERNIFFALLEEVKKSPSQDLFLIGWDDRAQTKSDSGWTALHAAALWQGYAVQALLMMSASTGLTVRQTRSGLTPLIVALCGDLNQEDVCSVVNDLLSAKSHFESETWPSGDSDPNPPVSPLDCSIALRSPRMTQMLVRHGIGHKPGSPTETDNNVQTYIKIVALLESKVLYWDKYSAWRVTVEEGKSIASYYGSFVRTQRGQRDQSEGVNLLQRTVPLKVLF</sequence>
<dbReference type="Pfam" id="PF24883">
    <property type="entry name" value="NPHP3_N"/>
    <property type="match status" value="1"/>
</dbReference>
<evidence type="ECO:0000256" key="1">
    <source>
        <dbReference type="ARBA" id="ARBA00022737"/>
    </source>
</evidence>
<accession>A0A8S9A130</accession>
<dbReference type="PANTHER" id="PTHR10039:SF10">
    <property type="entry name" value="NACHT DOMAIN-CONTAINING PROTEIN"/>
    <property type="match status" value="1"/>
</dbReference>
<dbReference type="VEuPathDB" id="FungiDB:SMAC_00553"/>
<dbReference type="EMBL" id="NMPR01000012">
    <property type="protein sequence ID" value="KAA8635458.1"/>
    <property type="molecule type" value="Genomic_DNA"/>
</dbReference>
<dbReference type="InterPro" id="IPR027417">
    <property type="entry name" value="P-loop_NTPase"/>
</dbReference>
<comment type="caution">
    <text evidence="3">The sequence shown here is derived from an EMBL/GenBank/DDBJ whole genome shotgun (WGS) entry which is preliminary data.</text>
</comment>
<evidence type="ECO:0000259" key="2">
    <source>
        <dbReference type="Pfam" id="PF24883"/>
    </source>
</evidence>
<organism evidence="3 4">
    <name type="scientific">Sordaria macrospora</name>
    <dbReference type="NCBI Taxonomy" id="5147"/>
    <lineage>
        <taxon>Eukaryota</taxon>
        <taxon>Fungi</taxon>
        <taxon>Dikarya</taxon>
        <taxon>Ascomycota</taxon>
        <taxon>Pezizomycotina</taxon>
        <taxon>Sordariomycetes</taxon>
        <taxon>Sordariomycetidae</taxon>
        <taxon>Sordariales</taxon>
        <taxon>Sordariaceae</taxon>
        <taxon>Sordaria</taxon>
    </lineage>
</organism>
<evidence type="ECO:0000313" key="3">
    <source>
        <dbReference type="EMBL" id="KAA8635458.1"/>
    </source>
</evidence>
<feature type="domain" description="Nephrocystin 3-like N-terminal" evidence="2">
    <location>
        <begin position="286"/>
        <end position="444"/>
    </location>
</feature>
<gene>
    <name evidence="3" type="ORF">SMACR_00553</name>
</gene>
<dbReference type="InterPro" id="IPR036770">
    <property type="entry name" value="Ankyrin_rpt-contain_sf"/>
</dbReference>
<dbReference type="SUPFAM" id="SSF48403">
    <property type="entry name" value="Ankyrin repeat"/>
    <property type="match status" value="1"/>
</dbReference>
<dbReference type="OMA" id="AQGMYLW"/>
<dbReference type="Gene3D" id="1.25.40.20">
    <property type="entry name" value="Ankyrin repeat-containing domain"/>
    <property type="match status" value="1"/>
</dbReference>
<protein>
    <recommendedName>
        <fullName evidence="2">Nephrocystin 3-like N-terminal domain-containing protein</fullName>
    </recommendedName>
</protein>
<dbReference type="Gene3D" id="3.40.50.300">
    <property type="entry name" value="P-loop containing nucleotide triphosphate hydrolases"/>
    <property type="match status" value="1"/>
</dbReference>
<dbReference type="InterPro" id="IPR056884">
    <property type="entry name" value="NPHP3-like_N"/>
</dbReference>
<reference evidence="3 4" key="1">
    <citation type="submission" date="2017-07" db="EMBL/GenBank/DDBJ databases">
        <title>Genome sequence of the Sordaria macrospora wild type strain R19027.</title>
        <authorList>
            <person name="Nowrousian M."/>
            <person name="Teichert I."/>
            <person name="Kueck U."/>
        </authorList>
    </citation>
    <scope>NUCLEOTIDE SEQUENCE [LARGE SCALE GENOMIC DNA]</scope>
    <source>
        <strain evidence="3 4">R19027</strain>
        <tissue evidence="3">Mycelium</tissue>
    </source>
</reference>